<accession>A0ABS2GUY4</accession>
<gene>
    <name evidence="3" type="ORF">H5985_07990</name>
</gene>
<reference evidence="3 4" key="1">
    <citation type="journal article" date="2021" name="Sci. Rep.">
        <title>The distribution of antibiotic resistance genes in chicken gut microbiota commensals.</title>
        <authorList>
            <person name="Juricova H."/>
            <person name="Matiasovicova J."/>
            <person name="Kubasova T."/>
            <person name="Cejkova D."/>
            <person name="Rychlik I."/>
        </authorList>
    </citation>
    <scope>NUCLEOTIDE SEQUENCE [LARGE SCALE GENOMIC DNA]</scope>
    <source>
        <strain evidence="3 4">An562</strain>
    </source>
</reference>
<evidence type="ECO:0000256" key="1">
    <source>
        <dbReference type="SAM" id="Coils"/>
    </source>
</evidence>
<organism evidence="3 4">
    <name type="scientific">Parasutterella secunda</name>
    <dbReference type="NCBI Taxonomy" id="626947"/>
    <lineage>
        <taxon>Bacteria</taxon>
        <taxon>Pseudomonadati</taxon>
        <taxon>Pseudomonadota</taxon>
        <taxon>Betaproteobacteria</taxon>
        <taxon>Burkholderiales</taxon>
        <taxon>Sutterellaceae</taxon>
        <taxon>Parasutterella</taxon>
    </lineage>
</organism>
<keyword evidence="4" id="KW-1185">Reference proteome</keyword>
<dbReference type="Proteomes" id="UP000777002">
    <property type="component" value="Unassembled WGS sequence"/>
</dbReference>
<dbReference type="PANTHER" id="PTHR33498">
    <property type="entry name" value="TRANSPOSASE FOR INSERTION SEQUENCE ELEMENT IS1557"/>
    <property type="match status" value="1"/>
</dbReference>
<dbReference type="EMBL" id="JACJKX010000016">
    <property type="protein sequence ID" value="MBM6929204.1"/>
    <property type="molecule type" value="Genomic_DNA"/>
</dbReference>
<evidence type="ECO:0000313" key="3">
    <source>
        <dbReference type="EMBL" id="MBM6929204.1"/>
    </source>
</evidence>
<dbReference type="InterPro" id="IPR047951">
    <property type="entry name" value="Transpos_ISL3"/>
</dbReference>
<keyword evidence="1" id="KW-0175">Coiled coil</keyword>
<evidence type="ECO:0000259" key="2">
    <source>
        <dbReference type="Pfam" id="PF01610"/>
    </source>
</evidence>
<dbReference type="PANTHER" id="PTHR33498:SF1">
    <property type="entry name" value="TRANSPOSASE FOR INSERTION SEQUENCE ELEMENT IS1557"/>
    <property type="match status" value="1"/>
</dbReference>
<dbReference type="InterPro" id="IPR002560">
    <property type="entry name" value="Transposase_DDE"/>
</dbReference>
<feature type="domain" description="Transposase IS204/IS1001/IS1096/IS1165 DDE" evidence="2">
    <location>
        <begin position="5"/>
        <end position="253"/>
    </location>
</feature>
<name>A0ABS2GUY4_9BURK</name>
<proteinExistence type="predicted"/>
<sequence>MDRYGKNKKSVQPFFDLLLAQNRAGQIKSVSCDMNAAYPSMVRNYLPNATLVYDLFHVMKNFTRDVLKAAKLKTVQNCKDRISQQQKQLKAKKKESLSVQTQLECEDLQRQLDELNNKAKHLNGVEWLMVRQQSSLKDDAKRRLQMLREDNQLLADLYSIADMIRKIWNTKILQDGKHLIKTTRLMLLQIARTHNFKPAKSFAMMMTRRTDGIMNAGHFGFNTARLEGANNKIKVIKRVAFGYKDMEYFFLKIKAALPGIHFSPWTKFSPGEAFLKSGKNWKCCFPANS</sequence>
<dbReference type="Pfam" id="PF01610">
    <property type="entry name" value="DDE_Tnp_ISL3"/>
    <property type="match status" value="1"/>
</dbReference>
<feature type="coiled-coil region" evidence="1">
    <location>
        <begin position="75"/>
        <end position="157"/>
    </location>
</feature>
<comment type="caution">
    <text evidence="3">The sequence shown here is derived from an EMBL/GenBank/DDBJ whole genome shotgun (WGS) entry which is preliminary data.</text>
</comment>
<protein>
    <submittedName>
        <fullName evidence="3">Transposase</fullName>
    </submittedName>
</protein>
<evidence type="ECO:0000313" key="4">
    <source>
        <dbReference type="Proteomes" id="UP000777002"/>
    </source>
</evidence>